<proteinExistence type="predicted"/>
<dbReference type="AlphaFoldDB" id="A0A051TR07"/>
<organism evidence="1 2">
    <name type="scientific">Mycobacterium [tuberculosis] TKK-01-0051</name>
    <dbReference type="NCBI Taxonomy" id="1324261"/>
    <lineage>
        <taxon>Bacteria</taxon>
        <taxon>Bacillati</taxon>
        <taxon>Actinomycetota</taxon>
        <taxon>Actinomycetes</taxon>
        <taxon>Mycobacteriales</taxon>
        <taxon>Mycobacteriaceae</taxon>
        <taxon>Mycobacterium</taxon>
        <taxon>Mycobacterium avium complex (MAC)</taxon>
    </lineage>
</organism>
<keyword evidence="2" id="KW-1185">Reference proteome</keyword>
<protein>
    <submittedName>
        <fullName evidence="1">Uncharacterized protein</fullName>
    </submittedName>
</protein>
<comment type="caution">
    <text evidence="1">The sequence shown here is derived from an EMBL/GenBank/DDBJ whole genome shotgun (WGS) entry which is preliminary data.</text>
</comment>
<reference evidence="1 2" key="1">
    <citation type="submission" date="2014-04" db="EMBL/GenBank/DDBJ databases">
        <title>The Genome Sequence of Mycobacterium tuberculosis TKK-01-0051.</title>
        <authorList>
            <consortium name="The Broad Institute Genomics Platform"/>
            <consortium name="The Broad Institute Genome Sequencing Center for Infectious Disease"/>
            <person name="Earl A.M."/>
            <person name="Cohen K."/>
            <person name="Pym A."/>
            <person name="Bishai W."/>
            <person name="Maharaj K."/>
            <person name="Desjardins C."/>
            <person name="Abeel T."/>
            <person name="Young S."/>
            <person name="Zeng Q."/>
            <person name="Gargeya S."/>
            <person name="Abouelleil A."/>
            <person name="Alvarado L."/>
            <person name="Chapman S.B."/>
            <person name="Gainer-Dewar J."/>
            <person name="Goldberg J."/>
            <person name="Griggs A."/>
            <person name="Gujja S."/>
            <person name="Hansen M."/>
            <person name="Howarth C."/>
            <person name="Imamovic A."/>
            <person name="Larimer J."/>
            <person name="Murphy C."/>
            <person name="Naylor J."/>
            <person name="Pearson M."/>
            <person name="Poon T.W."/>
            <person name="Priest M."/>
            <person name="Roberts A."/>
            <person name="Saif S."/>
            <person name="Shea T."/>
            <person name="Sykes S."/>
            <person name="Wortman J."/>
            <person name="Nusbaum C."/>
            <person name="Birren B."/>
        </authorList>
    </citation>
    <scope>NUCLEOTIDE SEQUENCE [LARGE SCALE GENOMIC DNA]</scope>
    <source>
        <strain evidence="1 2">TKK-01-0051</strain>
    </source>
</reference>
<evidence type="ECO:0000313" key="1">
    <source>
        <dbReference type="EMBL" id="KBZ59344.1"/>
    </source>
</evidence>
<dbReference type="HOGENOM" id="CLU_2509169_0_0_11"/>
<sequence length="85" mass="8902">MTRGVANDGSMVDPSALAAARIIEHSAAYLKCGQCQRVATTANAVIRQLPGIDLVFCHDCQFERIAAALLVARSEVEEGDATAAA</sequence>
<dbReference type="EMBL" id="JLXW01000011">
    <property type="protein sequence ID" value="KBZ59344.1"/>
    <property type="molecule type" value="Genomic_DNA"/>
</dbReference>
<evidence type="ECO:0000313" key="2">
    <source>
        <dbReference type="Proteomes" id="UP000025947"/>
    </source>
</evidence>
<name>A0A051TR07_9MYCO</name>
<dbReference type="Proteomes" id="UP000025947">
    <property type="component" value="Unassembled WGS sequence"/>
</dbReference>
<accession>A0A051TR07</accession>
<dbReference type="PATRIC" id="fig|1324261.3.peg.4949"/>
<gene>
    <name evidence="1" type="ORF">K875_04904</name>
</gene>